<dbReference type="STRING" id="1344416.A0A139A0M9"/>
<dbReference type="SUPFAM" id="SSF48403">
    <property type="entry name" value="Ankyrin repeat"/>
    <property type="match status" value="1"/>
</dbReference>
<feature type="repeat" description="ANK" evidence="3">
    <location>
        <begin position="99"/>
        <end position="131"/>
    </location>
</feature>
<dbReference type="PANTHER" id="PTHR24171">
    <property type="entry name" value="ANKYRIN REPEAT DOMAIN-CONTAINING PROTEIN 39-RELATED"/>
    <property type="match status" value="1"/>
</dbReference>
<keyword evidence="1" id="KW-0677">Repeat</keyword>
<sequence length="176" mass="18857">MKPHCDRPLSHTSTSCTCASTRTPFTQSLDELEFDRSIHAAADSGDVKPVRRLLEREHVMARGSAGYTALHYAARTGNVEICRMLLASGADVNATTTELTVTPLHRAATKGHLAIVQLLLASGADASLVDADGKDALQRARDAGKDAVVTALERCSKILGREEREGDGRATRSLFS</sequence>
<dbReference type="OMA" id="YCGHLNV"/>
<dbReference type="Gene3D" id="1.25.40.20">
    <property type="entry name" value="Ankyrin repeat-containing domain"/>
    <property type="match status" value="1"/>
</dbReference>
<keyword evidence="5" id="KW-1185">Reference proteome</keyword>
<gene>
    <name evidence="4" type="ORF">M427DRAFT_38153</name>
</gene>
<reference evidence="4 5" key="1">
    <citation type="journal article" date="2015" name="Genome Biol. Evol.">
        <title>Phylogenomic analyses indicate that early fungi evolved digesting cell walls of algal ancestors of land plants.</title>
        <authorList>
            <person name="Chang Y."/>
            <person name="Wang S."/>
            <person name="Sekimoto S."/>
            <person name="Aerts A.L."/>
            <person name="Choi C."/>
            <person name="Clum A."/>
            <person name="LaButti K.M."/>
            <person name="Lindquist E.A."/>
            <person name="Yee Ngan C."/>
            <person name="Ohm R.A."/>
            <person name="Salamov A.A."/>
            <person name="Grigoriev I.V."/>
            <person name="Spatafora J.W."/>
            <person name="Berbee M.L."/>
        </authorList>
    </citation>
    <scope>NUCLEOTIDE SEQUENCE [LARGE SCALE GENOMIC DNA]</scope>
    <source>
        <strain evidence="4 5">JEL478</strain>
    </source>
</reference>
<evidence type="ECO:0000256" key="1">
    <source>
        <dbReference type="ARBA" id="ARBA00022737"/>
    </source>
</evidence>
<dbReference type="Pfam" id="PF13857">
    <property type="entry name" value="Ank_5"/>
    <property type="match status" value="1"/>
</dbReference>
<dbReference type="PANTHER" id="PTHR24171:SF9">
    <property type="entry name" value="ANKYRIN REPEAT DOMAIN-CONTAINING PROTEIN 39"/>
    <property type="match status" value="1"/>
</dbReference>
<dbReference type="AlphaFoldDB" id="A0A139A0M9"/>
<evidence type="ECO:0000256" key="2">
    <source>
        <dbReference type="ARBA" id="ARBA00023043"/>
    </source>
</evidence>
<dbReference type="PRINTS" id="PR01415">
    <property type="entry name" value="ANKYRIN"/>
</dbReference>
<evidence type="ECO:0000313" key="4">
    <source>
        <dbReference type="EMBL" id="KXS09913.1"/>
    </source>
</evidence>
<dbReference type="Proteomes" id="UP000070544">
    <property type="component" value="Unassembled WGS sequence"/>
</dbReference>
<feature type="repeat" description="ANK" evidence="3">
    <location>
        <begin position="65"/>
        <end position="97"/>
    </location>
</feature>
<evidence type="ECO:0000256" key="3">
    <source>
        <dbReference type="PROSITE-ProRule" id="PRU00023"/>
    </source>
</evidence>
<accession>A0A139A0M9</accession>
<protein>
    <submittedName>
        <fullName evidence="4">Ankyrin</fullName>
    </submittedName>
</protein>
<dbReference type="PROSITE" id="PS50088">
    <property type="entry name" value="ANK_REPEAT"/>
    <property type="match status" value="2"/>
</dbReference>
<proteinExistence type="predicted"/>
<dbReference type="InterPro" id="IPR002110">
    <property type="entry name" value="Ankyrin_rpt"/>
</dbReference>
<organism evidence="4 5">
    <name type="scientific">Gonapodya prolifera (strain JEL478)</name>
    <name type="common">Monoblepharis prolifera</name>
    <dbReference type="NCBI Taxonomy" id="1344416"/>
    <lineage>
        <taxon>Eukaryota</taxon>
        <taxon>Fungi</taxon>
        <taxon>Fungi incertae sedis</taxon>
        <taxon>Chytridiomycota</taxon>
        <taxon>Chytridiomycota incertae sedis</taxon>
        <taxon>Monoblepharidomycetes</taxon>
        <taxon>Monoblepharidales</taxon>
        <taxon>Gonapodyaceae</taxon>
        <taxon>Gonapodya</taxon>
    </lineage>
</organism>
<dbReference type="OrthoDB" id="5596409at2759"/>
<evidence type="ECO:0000313" key="5">
    <source>
        <dbReference type="Proteomes" id="UP000070544"/>
    </source>
</evidence>
<dbReference type="SMART" id="SM00248">
    <property type="entry name" value="ANK"/>
    <property type="match status" value="2"/>
</dbReference>
<name>A0A139A0M9_GONPJ</name>
<keyword evidence="2 3" id="KW-0040">ANK repeat</keyword>
<dbReference type="InterPro" id="IPR036770">
    <property type="entry name" value="Ankyrin_rpt-contain_sf"/>
</dbReference>
<dbReference type="PROSITE" id="PS50297">
    <property type="entry name" value="ANK_REP_REGION"/>
    <property type="match status" value="2"/>
</dbReference>
<dbReference type="Pfam" id="PF12796">
    <property type="entry name" value="Ank_2"/>
    <property type="match status" value="1"/>
</dbReference>
<dbReference type="EMBL" id="KQ965844">
    <property type="protein sequence ID" value="KXS09913.1"/>
    <property type="molecule type" value="Genomic_DNA"/>
</dbReference>